<keyword evidence="3" id="KW-1185">Reference proteome</keyword>
<accession>W3X6B4</accession>
<evidence type="ECO:0000256" key="1">
    <source>
        <dbReference type="SAM" id="MobiDB-lite"/>
    </source>
</evidence>
<reference evidence="3" key="1">
    <citation type="journal article" date="2015" name="BMC Genomics">
        <title>Genomic and transcriptomic analysis of the endophytic fungus Pestalotiopsis fici reveals its lifestyle and high potential for synthesis of natural products.</title>
        <authorList>
            <person name="Wang X."/>
            <person name="Zhang X."/>
            <person name="Liu L."/>
            <person name="Xiang M."/>
            <person name="Wang W."/>
            <person name="Sun X."/>
            <person name="Che Y."/>
            <person name="Guo L."/>
            <person name="Liu G."/>
            <person name="Guo L."/>
            <person name="Wang C."/>
            <person name="Yin W.B."/>
            <person name="Stadler M."/>
            <person name="Zhang X."/>
            <person name="Liu X."/>
        </authorList>
    </citation>
    <scope>NUCLEOTIDE SEQUENCE [LARGE SCALE GENOMIC DNA]</scope>
    <source>
        <strain evidence="3">W106-1 / CGMCC3.15140</strain>
    </source>
</reference>
<organism evidence="2 3">
    <name type="scientific">Pestalotiopsis fici (strain W106-1 / CGMCC3.15140)</name>
    <dbReference type="NCBI Taxonomy" id="1229662"/>
    <lineage>
        <taxon>Eukaryota</taxon>
        <taxon>Fungi</taxon>
        <taxon>Dikarya</taxon>
        <taxon>Ascomycota</taxon>
        <taxon>Pezizomycotina</taxon>
        <taxon>Sordariomycetes</taxon>
        <taxon>Xylariomycetidae</taxon>
        <taxon>Amphisphaeriales</taxon>
        <taxon>Sporocadaceae</taxon>
        <taxon>Pestalotiopsis</taxon>
    </lineage>
</organism>
<protein>
    <submittedName>
        <fullName evidence="2">Uncharacterized protein</fullName>
    </submittedName>
</protein>
<dbReference type="GeneID" id="19271599"/>
<evidence type="ECO:0000313" key="3">
    <source>
        <dbReference type="Proteomes" id="UP000030651"/>
    </source>
</evidence>
<proteinExistence type="predicted"/>
<dbReference type="KEGG" id="pfy:PFICI_06586"/>
<name>W3X6B4_PESFW</name>
<sequence>MTLTTSVRHGIVPSSTPSNLNPILRMSGQQRLAQSAGLRLITPAPATVGLGSNSRLRSVALARAYSSSAQSPVVAAAAAAPPGPSTPLERDSHGLLPDAMRPHQLYSAPSPGLTI</sequence>
<feature type="region of interest" description="Disordered" evidence="1">
    <location>
        <begin position="1"/>
        <end position="22"/>
    </location>
</feature>
<dbReference type="AlphaFoldDB" id="W3X6B4"/>
<gene>
    <name evidence="2" type="ORF">PFICI_06586</name>
</gene>
<dbReference type="HOGENOM" id="CLU_2109865_0_0_1"/>
<dbReference type="InParanoid" id="W3X6B4"/>
<feature type="region of interest" description="Disordered" evidence="1">
    <location>
        <begin position="76"/>
        <end position="115"/>
    </location>
</feature>
<dbReference type="RefSeq" id="XP_007833358.1">
    <property type="nucleotide sequence ID" value="XM_007835167.1"/>
</dbReference>
<dbReference type="EMBL" id="KI912112">
    <property type="protein sequence ID" value="ETS81584.1"/>
    <property type="molecule type" value="Genomic_DNA"/>
</dbReference>
<evidence type="ECO:0000313" key="2">
    <source>
        <dbReference type="EMBL" id="ETS81584.1"/>
    </source>
</evidence>
<dbReference type="Proteomes" id="UP000030651">
    <property type="component" value="Unassembled WGS sequence"/>
</dbReference>